<dbReference type="OrthoDB" id="2945153at2759"/>
<dbReference type="Proteomes" id="UP000297245">
    <property type="component" value="Unassembled WGS sequence"/>
</dbReference>
<sequence length="510" mass="57740">MAYKRSRDGVRRSAIKPSAQSLPTELLYKIFSCVIGSDINDTLAIHTSSPWILSRVCSLWKSCMLSCPELWSSIDIRIPRHKAISQNALSILELWVHRAGIDTPLSITYQCSDTSNNAQELLMTCISLSNRWKRASLHIPVTLLPCLHEVTGKLPLLHQLHLALYSAGSGTTRPVSLSGDRVTAFRTAPRLREVKIRQICDIANTVDLPWTQLTKYDAMEHVSGDHVTVLDRMKNNIVECELYSEVSDRPHSSSSPSPTRFISCPRLRRLELRNCTLLRRLEAPMLEHLVVSDLTPPNSEVILHKFLTRSSCSLKCLDLSNTMLNREHIIQVLTAADTIQDLRVWLGFEFASRFMRALTPGKSLAEMLVPAPVTATDHVVHRRFSVLHETNSLSSTPGTNRSSSLRRISTALRRKTDHRSNARSQTKITAAYDSESSDPPLLPNLRHLRVNLVSCHRLNFVELVTMVEKRWSYEIEWFLEEIEQRLVTNRKGHGFFEVAGSNCDESDCYA</sequence>
<proteinExistence type="predicted"/>
<gene>
    <name evidence="1" type="ORF">K435DRAFT_809142</name>
</gene>
<name>A0A4V4HC01_DENBC</name>
<dbReference type="AlphaFoldDB" id="A0A4V4HC01"/>
<evidence type="ECO:0000313" key="2">
    <source>
        <dbReference type="Proteomes" id="UP000297245"/>
    </source>
</evidence>
<reference evidence="1 2" key="1">
    <citation type="journal article" date="2019" name="Nat. Ecol. Evol.">
        <title>Megaphylogeny resolves global patterns of mushroom evolution.</title>
        <authorList>
            <person name="Varga T."/>
            <person name="Krizsan K."/>
            <person name="Foldi C."/>
            <person name="Dima B."/>
            <person name="Sanchez-Garcia M."/>
            <person name="Sanchez-Ramirez S."/>
            <person name="Szollosi G.J."/>
            <person name="Szarkandi J.G."/>
            <person name="Papp V."/>
            <person name="Albert L."/>
            <person name="Andreopoulos W."/>
            <person name="Angelini C."/>
            <person name="Antonin V."/>
            <person name="Barry K.W."/>
            <person name="Bougher N.L."/>
            <person name="Buchanan P."/>
            <person name="Buyck B."/>
            <person name="Bense V."/>
            <person name="Catcheside P."/>
            <person name="Chovatia M."/>
            <person name="Cooper J."/>
            <person name="Damon W."/>
            <person name="Desjardin D."/>
            <person name="Finy P."/>
            <person name="Geml J."/>
            <person name="Haridas S."/>
            <person name="Hughes K."/>
            <person name="Justo A."/>
            <person name="Karasinski D."/>
            <person name="Kautmanova I."/>
            <person name="Kiss B."/>
            <person name="Kocsube S."/>
            <person name="Kotiranta H."/>
            <person name="LaButti K.M."/>
            <person name="Lechner B.E."/>
            <person name="Liimatainen K."/>
            <person name="Lipzen A."/>
            <person name="Lukacs Z."/>
            <person name="Mihaltcheva S."/>
            <person name="Morgado L.N."/>
            <person name="Niskanen T."/>
            <person name="Noordeloos M.E."/>
            <person name="Ohm R.A."/>
            <person name="Ortiz-Santana B."/>
            <person name="Ovrebo C."/>
            <person name="Racz N."/>
            <person name="Riley R."/>
            <person name="Savchenko A."/>
            <person name="Shiryaev A."/>
            <person name="Soop K."/>
            <person name="Spirin V."/>
            <person name="Szebenyi C."/>
            <person name="Tomsovsky M."/>
            <person name="Tulloss R.E."/>
            <person name="Uehling J."/>
            <person name="Grigoriev I.V."/>
            <person name="Vagvolgyi C."/>
            <person name="Papp T."/>
            <person name="Martin F.M."/>
            <person name="Miettinen O."/>
            <person name="Hibbett D.S."/>
            <person name="Nagy L.G."/>
        </authorList>
    </citation>
    <scope>NUCLEOTIDE SEQUENCE [LARGE SCALE GENOMIC DNA]</scope>
    <source>
        <strain evidence="1 2">CBS 962.96</strain>
    </source>
</reference>
<organism evidence="1 2">
    <name type="scientific">Dendrothele bispora (strain CBS 962.96)</name>
    <dbReference type="NCBI Taxonomy" id="1314807"/>
    <lineage>
        <taxon>Eukaryota</taxon>
        <taxon>Fungi</taxon>
        <taxon>Dikarya</taxon>
        <taxon>Basidiomycota</taxon>
        <taxon>Agaricomycotina</taxon>
        <taxon>Agaricomycetes</taxon>
        <taxon>Agaricomycetidae</taxon>
        <taxon>Agaricales</taxon>
        <taxon>Agaricales incertae sedis</taxon>
        <taxon>Dendrothele</taxon>
    </lineage>
</organism>
<dbReference type="Gene3D" id="1.20.1280.50">
    <property type="match status" value="1"/>
</dbReference>
<protein>
    <submittedName>
        <fullName evidence="1">Uncharacterized protein</fullName>
    </submittedName>
</protein>
<accession>A0A4V4HC01</accession>
<dbReference type="EMBL" id="ML179815">
    <property type="protein sequence ID" value="THU81365.1"/>
    <property type="molecule type" value="Genomic_DNA"/>
</dbReference>
<evidence type="ECO:0000313" key="1">
    <source>
        <dbReference type="EMBL" id="THU81365.1"/>
    </source>
</evidence>
<keyword evidence="2" id="KW-1185">Reference proteome</keyword>